<dbReference type="InterPro" id="IPR003615">
    <property type="entry name" value="HNH_nuc"/>
</dbReference>
<feature type="domain" description="HNH nuclease" evidence="1">
    <location>
        <begin position="92"/>
        <end position="140"/>
    </location>
</feature>
<name>A0ABP8K2A7_9MICO</name>
<protein>
    <recommendedName>
        <fullName evidence="1">HNH nuclease domain-containing protein</fullName>
    </recommendedName>
</protein>
<dbReference type="Pfam" id="PF13391">
    <property type="entry name" value="HNH_2"/>
    <property type="match status" value="1"/>
</dbReference>
<reference evidence="3" key="1">
    <citation type="journal article" date="2019" name="Int. J. Syst. Evol. Microbiol.">
        <title>The Global Catalogue of Microorganisms (GCM) 10K type strain sequencing project: providing services to taxonomists for standard genome sequencing and annotation.</title>
        <authorList>
            <consortium name="The Broad Institute Genomics Platform"/>
            <consortium name="The Broad Institute Genome Sequencing Center for Infectious Disease"/>
            <person name="Wu L."/>
            <person name="Ma J."/>
        </authorList>
    </citation>
    <scope>NUCLEOTIDE SEQUENCE [LARGE SCALE GENOMIC DNA]</scope>
    <source>
        <strain evidence="3">JCM 17738</strain>
    </source>
</reference>
<proteinExistence type="predicted"/>
<comment type="caution">
    <text evidence="2">The sequence shown here is derived from an EMBL/GenBank/DDBJ whole genome shotgun (WGS) entry which is preliminary data.</text>
</comment>
<keyword evidence="3" id="KW-1185">Reference proteome</keyword>
<evidence type="ECO:0000313" key="3">
    <source>
        <dbReference type="Proteomes" id="UP001500390"/>
    </source>
</evidence>
<evidence type="ECO:0000259" key="1">
    <source>
        <dbReference type="Pfam" id="PF13391"/>
    </source>
</evidence>
<evidence type="ECO:0000313" key="2">
    <source>
        <dbReference type="EMBL" id="GAA4399465.1"/>
    </source>
</evidence>
<sequence>MRARAGLNFGPQRIDSPEGEAYLADQFPSSSVPPVDIEIDETLRVEIDETLRVEVESLLGEDLRERAQRTIALRQGQPAFRNALLTAYEWTCCVTGYRTESVLEAAHISPYKGHHTNDVTNGLLLRADIHTLFDRYLITVTTDLKVKVAPSLAATPYMDLDSQPLAVVPAMYVQRPATASLAAHLRLCHWYEDEAVVSL</sequence>
<gene>
    <name evidence="2" type="ORF">GCM10023153_25650</name>
</gene>
<accession>A0ABP8K2A7</accession>
<dbReference type="EMBL" id="BAABFX010000033">
    <property type="protein sequence ID" value="GAA4399465.1"/>
    <property type="molecule type" value="Genomic_DNA"/>
</dbReference>
<dbReference type="RefSeq" id="WP_211675399.1">
    <property type="nucleotide sequence ID" value="NZ_BAABFX010000033.1"/>
</dbReference>
<dbReference type="Proteomes" id="UP001500390">
    <property type="component" value="Unassembled WGS sequence"/>
</dbReference>
<organism evidence="2 3">
    <name type="scientific">Ornithinibacter aureus</name>
    <dbReference type="NCBI Taxonomy" id="622664"/>
    <lineage>
        <taxon>Bacteria</taxon>
        <taxon>Bacillati</taxon>
        <taxon>Actinomycetota</taxon>
        <taxon>Actinomycetes</taxon>
        <taxon>Micrococcales</taxon>
        <taxon>Intrasporangiaceae</taxon>
        <taxon>Ornithinibacter</taxon>
    </lineage>
</organism>